<dbReference type="Proteomes" id="UP000245202">
    <property type="component" value="Unassembled WGS sequence"/>
</dbReference>
<gene>
    <name evidence="1" type="ORF">PAT3040_01736</name>
</gene>
<accession>A0A2R5EQA7</accession>
<organism evidence="1 2">
    <name type="scientific">Paenibacillus agaridevorans</name>
    <dbReference type="NCBI Taxonomy" id="171404"/>
    <lineage>
        <taxon>Bacteria</taxon>
        <taxon>Bacillati</taxon>
        <taxon>Bacillota</taxon>
        <taxon>Bacilli</taxon>
        <taxon>Bacillales</taxon>
        <taxon>Paenibacillaceae</taxon>
        <taxon>Paenibacillus</taxon>
    </lineage>
</organism>
<proteinExistence type="predicted"/>
<protein>
    <submittedName>
        <fullName evidence="1">Flagellar protein</fullName>
    </submittedName>
</protein>
<sequence length="140" mass="16024">MNLDNCPRCGKLFAKNFRDVCPVCIRDIDREYQLCADYLREFKGAMIGELSDQTGVSIKQITKFIREGRISMVNAPNLSYPCESCGTLIRENHICDSCRARLVKDTNQMRRNEASKAAMTEEEKRAAQAAYRGISQYKDR</sequence>
<reference evidence="1 2" key="1">
    <citation type="submission" date="2017-08" db="EMBL/GenBank/DDBJ databases">
        <title>Substantial Increase in Enzyme Production by Combined Drug-Resistance Mutations in Paenibacillus agaridevorans.</title>
        <authorList>
            <person name="Tanaka Y."/>
            <person name="Funane K."/>
            <person name="Hosaka T."/>
            <person name="Shiwa Y."/>
            <person name="Fujita N."/>
            <person name="Miyazaki T."/>
            <person name="Yoshikawa H."/>
            <person name="Murakami K."/>
            <person name="Kasahara K."/>
            <person name="Inaoka T."/>
            <person name="Hiraga Y."/>
            <person name="Ochi K."/>
        </authorList>
    </citation>
    <scope>NUCLEOTIDE SEQUENCE [LARGE SCALE GENOMIC DNA]</scope>
    <source>
        <strain evidence="1 2">T-3040</strain>
    </source>
</reference>
<evidence type="ECO:0000313" key="2">
    <source>
        <dbReference type="Proteomes" id="UP000245202"/>
    </source>
</evidence>
<dbReference type="NCBIfam" id="TIGR03826">
    <property type="entry name" value="YvyF"/>
    <property type="match status" value="1"/>
</dbReference>
<dbReference type="InterPro" id="IPR022258">
    <property type="entry name" value="Flagellar_operon_YvyF"/>
</dbReference>
<dbReference type="AlphaFoldDB" id="A0A2R5EQA7"/>
<dbReference type="RefSeq" id="WP_087569438.1">
    <property type="nucleotide sequence ID" value="NZ_BDQX01000080.1"/>
</dbReference>
<keyword evidence="1" id="KW-0969">Cilium</keyword>
<keyword evidence="1" id="KW-0966">Cell projection</keyword>
<name>A0A2R5EQA7_9BACL</name>
<dbReference type="EMBL" id="BDQX01000080">
    <property type="protein sequence ID" value="GBG07188.1"/>
    <property type="molecule type" value="Genomic_DNA"/>
</dbReference>
<evidence type="ECO:0000313" key="1">
    <source>
        <dbReference type="EMBL" id="GBG07188.1"/>
    </source>
</evidence>
<keyword evidence="1" id="KW-0282">Flagellum</keyword>
<comment type="caution">
    <text evidence="1">The sequence shown here is derived from an EMBL/GenBank/DDBJ whole genome shotgun (WGS) entry which is preliminary data.</text>
</comment>
<keyword evidence="2" id="KW-1185">Reference proteome</keyword>